<reference evidence="3" key="2">
    <citation type="submission" date="2025-08" db="UniProtKB">
        <authorList>
            <consortium name="Ensembl"/>
        </authorList>
    </citation>
    <scope>IDENTIFICATION</scope>
</reference>
<dbReference type="PANTHER" id="PTHR31186">
    <property type="entry name" value="MODULATOR OF SMOOTHENED PROTEIN"/>
    <property type="match status" value="1"/>
</dbReference>
<organism evidence="3 4">
    <name type="scientific">Salarias fasciatus</name>
    <name type="common">Jewelled blenny</name>
    <name type="synonym">Blennius fasciatus</name>
    <dbReference type="NCBI Taxonomy" id="181472"/>
    <lineage>
        <taxon>Eukaryota</taxon>
        <taxon>Metazoa</taxon>
        <taxon>Chordata</taxon>
        <taxon>Craniata</taxon>
        <taxon>Vertebrata</taxon>
        <taxon>Euteleostomi</taxon>
        <taxon>Actinopterygii</taxon>
        <taxon>Neopterygii</taxon>
        <taxon>Teleostei</taxon>
        <taxon>Neoteleostei</taxon>
        <taxon>Acanthomorphata</taxon>
        <taxon>Ovalentaria</taxon>
        <taxon>Blenniimorphae</taxon>
        <taxon>Blenniiformes</taxon>
        <taxon>Blennioidei</taxon>
        <taxon>Blenniidae</taxon>
        <taxon>Salariinae</taxon>
        <taxon>Salarias</taxon>
    </lineage>
</organism>
<evidence type="ECO:0008006" key="5">
    <source>
        <dbReference type="Google" id="ProtNLM"/>
    </source>
</evidence>
<dbReference type="OrthoDB" id="8768722at2759"/>
<keyword evidence="1" id="KW-1133">Transmembrane helix</keyword>
<keyword evidence="4" id="KW-1185">Reference proteome</keyword>
<dbReference type="GO" id="GO:0005794">
    <property type="term" value="C:Golgi apparatus"/>
    <property type="evidence" value="ECO:0007669"/>
    <property type="project" value="TreeGrafter"/>
</dbReference>
<dbReference type="GO" id="GO:0045879">
    <property type="term" value="P:negative regulation of smoothened signaling pathway"/>
    <property type="evidence" value="ECO:0007669"/>
    <property type="project" value="TreeGrafter"/>
</dbReference>
<evidence type="ECO:0000256" key="1">
    <source>
        <dbReference type="SAM" id="Phobius"/>
    </source>
</evidence>
<dbReference type="PANTHER" id="PTHR31186:SF1">
    <property type="entry name" value="MODULATOR OF SMOOTHENED PROTEIN"/>
    <property type="match status" value="1"/>
</dbReference>
<reference evidence="3" key="1">
    <citation type="submission" date="2019-06" db="EMBL/GenBank/DDBJ databases">
        <authorList>
            <consortium name="Wellcome Sanger Institute Data Sharing"/>
        </authorList>
    </citation>
    <scope>NUCLEOTIDE SEQUENCE [LARGE SCALE GENOMIC DNA]</scope>
</reference>
<proteinExistence type="predicted"/>
<feature type="transmembrane region" description="Helical" evidence="1">
    <location>
        <begin position="143"/>
        <end position="165"/>
    </location>
</feature>
<gene>
    <name evidence="3" type="primary">LOC115393537</name>
</gene>
<dbReference type="Proteomes" id="UP000472267">
    <property type="component" value="Chromosome 8"/>
</dbReference>
<feature type="transmembrane region" description="Helical" evidence="1">
    <location>
        <begin position="101"/>
        <end position="123"/>
    </location>
</feature>
<dbReference type="Ensembl" id="ENSSFAT00005004670.1">
    <property type="protein sequence ID" value="ENSSFAP00005004383.1"/>
    <property type="gene ID" value="ENSSFAG00005002916.1"/>
</dbReference>
<evidence type="ECO:0000313" key="4">
    <source>
        <dbReference type="Proteomes" id="UP000472267"/>
    </source>
</evidence>
<dbReference type="Pfam" id="PF18800">
    <property type="entry name" value="Atthog"/>
    <property type="match status" value="1"/>
</dbReference>
<dbReference type="Gene3D" id="1.20.140.150">
    <property type="match status" value="1"/>
</dbReference>
<reference evidence="3" key="3">
    <citation type="submission" date="2025-09" db="UniProtKB">
        <authorList>
            <consortium name="Ensembl"/>
        </authorList>
    </citation>
    <scope>IDENTIFICATION</scope>
</reference>
<dbReference type="InParanoid" id="A0A672FDJ4"/>
<protein>
    <recommendedName>
        <fullName evidence="5">Modulator of smoothened</fullName>
    </recommendedName>
</protein>
<dbReference type="RefSeq" id="XP_029954430.1">
    <property type="nucleotide sequence ID" value="XM_030098570.1"/>
</dbReference>
<dbReference type="InterPro" id="IPR037663">
    <property type="entry name" value="Mosmo"/>
</dbReference>
<feature type="chain" id="PRO_5025628246" description="Modulator of smoothened" evidence="2">
    <location>
        <begin position="20"/>
        <end position="167"/>
    </location>
</feature>
<dbReference type="AlphaFoldDB" id="A0A672FDJ4"/>
<keyword evidence="1" id="KW-0812">Transmembrane</keyword>
<feature type="signal peptide" evidence="2">
    <location>
        <begin position="1"/>
        <end position="19"/>
    </location>
</feature>
<name>A0A672FDJ4_SALFA</name>
<keyword evidence="1" id="KW-0472">Membrane</keyword>
<dbReference type="FunFam" id="1.20.140.150:FF:000006">
    <property type="entry name" value="uncharacterized protein C16orf52 homolog"/>
    <property type="match status" value="1"/>
</dbReference>
<dbReference type="OMA" id="RQCQTLH"/>
<evidence type="ECO:0000256" key="2">
    <source>
        <dbReference type="SAM" id="SignalP"/>
    </source>
</evidence>
<dbReference type="GO" id="GO:0060170">
    <property type="term" value="C:ciliary membrane"/>
    <property type="evidence" value="ECO:0007669"/>
    <property type="project" value="TreeGrafter"/>
</dbReference>
<keyword evidence="2" id="KW-0732">Signal</keyword>
<accession>A0A672FDJ4</accession>
<evidence type="ECO:0000313" key="3">
    <source>
        <dbReference type="Ensembl" id="ENSSFAP00005004383.1"/>
    </source>
</evidence>
<sequence>MDKLTVVSGCLFLAADVFAIASLANPDWINTGESAGSLTLGLVRQCQTLHGRARTCVPPRLPREWLAALLLIVLGIVSLSAACGLLVASLWRQEAGRYARWVAFAGMVLLCMAALVFPVGFYASEVGGQPYKLPSGTAVGSSYVLFILSIFFAMVGLLFAGKICLPG</sequence>
<feature type="transmembrane region" description="Helical" evidence="1">
    <location>
        <begin position="65"/>
        <end position="89"/>
    </location>
</feature>
<dbReference type="GeneID" id="115393537"/>